<dbReference type="SUPFAM" id="SSF161098">
    <property type="entry name" value="MetI-like"/>
    <property type="match status" value="1"/>
</dbReference>
<dbReference type="InterPro" id="IPR000515">
    <property type="entry name" value="MetI-like"/>
</dbReference>
<evidence type="ECO:0000256" key="1">
    <source>
        <dbReference type="ARBA" id="ARBA00004651"/>
    </source>
</evidence>
<gene>
    <name evidence="9" type="ORF">SAMN04489714_2018</name>
</gene>
<feature type="transmembrane region" description="Helical" evidence="7">
    <location>
        <begin position="20"/>
        <end position="45"/>
    </location>
</feature>
<dbReference type="InterPro" id="IPR035906">
    <property type="entry name" value="MetI-like_sf"/>
</dbReference>
<feature type="transmembrane region" description="Helical" evidence="7">
    <location>
        <begin position="276"/>
        <end position="297"/>
    </location>
</feature>
<reference evidence="9 10" key="1">
    <citation type="submission" date="2016-10" db="EMBL/GenBank/DDBJ databases">
        <authorList>
            <person name="Varghese N."/>
            <person name="Submissions S."/>
        </authorList>
    </citation>
    <scope>NUCLEOTIDE SEQUENCE [LARGE SCALE GENOMIC DNA]</scope>
    <source>
        <strain evidence="9 10">DSM 9169</strain>
    </source>
</reference>
<evidence type="ECO:0000256" key="5">
    <source>
        <dbReference type="ARBA" id="ARBA00022989"/>
    </source>
</evidence>
<dbReference type="Pfam" id="PF00528">
    <property type="entry name" value="BPD_transp_1"/>
    <property type="match status" value="1"/>
</dbReference>
<evidence type="ECO:0000256" key="6">
    <source>
        <dbReference type="ARBA" id="ARBA00023136"/>
    </source>
</evidence>
<evidence type="ECO:0000313" key="9">
    <source>
        <dbReference type="EMBL" id="SDU07668.1"/>
    </source>
</evidence>
<keyword evidence="2 7" id="KW-0813">Transport</keyword>
<dbReference type="EMBL" id="LT629792">
    <property type="protein sequence ID" value="SDU07668.1"/>
    <property type="molecule type" value="Genomic_DNA"/>
</dbReference>
<keyword evidence="6 7" id="KW-0472">Membrane</keyword>
<comment type="similarity">
    <text evidence="7">Belongs to the binding-protein-dependent transport system permease family.</text>
</comment>
<keyword evidence="3" id="KW-1003">Cell membrane</keyword>
<evidence type="ECO:0000256" key="7">
    <source>
        <dbReference type="RuleBase" id="RU363032"/>
    </source>
</evidence>
<sequence length="308" mass="34274">MSTTNRRKRRSAELQRNRSIFGIACALPTAILFTVFIVVPTINIFRMSLYKWSGFSGVPEFVGLNNFKILLGDMNFVHSLQNTLLLLIVVTCITMPVAVIFAAMLIQTKILGANLLRFVMYIPSILSAVVIAAMFSVIYDQADTGLVNGTLHILRLDWLKQVWLGDHKIVIFSIAFAMVWQSFGYYMVMYMASMTGIDKSLYEAASLDGAGQIRTLVSVTVPLIWSNIRTTLIFFILGSVNLSFVLVKAMTDGGPDNASQVILGYMYDQAYTNSSYGYGMAIGVVIFLFSFILSLIVSRATKREPIEL</sequence>
<feature type="transmembrane region" description="Helical" evidence="7">
    <location>
        <begin position="232"/>
        <end position="251"/>
    </location>
</feature>
<keyword evidence="10" id="KW-1185">Reference proteome</keyword>
<dbReference type="CDD" id="cd06261">
    <property type="entry name" value="TM_PBP2"/>
    <property type="match status" value="1"/>
</dbReference>
<protein>
    <submittedName>
        <fullName evidence="9">Carbohydrate ABC transporter membrane protein 1, CUT1 family</fullName>
    </submittedName>
</protein>
<dbReference type="Proteomes" id="UP000198976">
    <property type="component" value="Chromosome I"/>
</dbReference>
<keyword evidence="4 7" id="KW-0812">Transmembrane</keyword>
<evidence type="ECO:0000256" key="4">
    <source>
        <dbReference type="ARBA" id="ARBA00022692"/>
    </source>
</evidence>
<dbReference type="Gene3D" id="1.10.3720.10">
    <property type="entry name" value="MetI-like"/>
    <property type="match status" value="1"/>
</dbReference>
<dbReference type="PANTHER" id="PTHR30193">
    <property type="entry name" value="ABC TRANSPORTER PERMEASE PROTEIN"/>
    <property type="match status" value="1"/>
</dbReference>
<evidence type="ECO:0000313" key="10">
    <source>
        <dbReference type="Proteomes" id="UP000198976"/>
    </source>
</evidence>
<dbReference type="InterPro" id="IPR051393">
    <property type="entry name" value="ABC_transporter_permease"/>
</dbReference>
<accession>A0ABY0VCF4</accession>
<dbReference type="PROSITE" id="PS50928">
    <property type="entry name" value="ABC_TM1"/>
    <property type="match status" value="1"/>
</dbReference>
<dbReference type="PANTHER" id="PTHR30193:SF41">
    <property type="entry name" value="DIACETYLCHITOBIOSE UPTAKE SYSTEM PERMEASE PROTEIN NGCF"/>
    <property type="match status" value="1"/>
</dbReference>
<evidence type="ECO:0000256" key="3">
    <source>
        <dbReference type="ARBA" id="ARBA00022475"/>
    </source>
</evidence>
<proteinExistence type="inferred from homology"/>
<name>A0ABY0VCF4_9ACTO</name>
<keyword evidence="5 7" id="KW-1133">Transmembrane helix</keyword>
<organism evidence="9 10">
    <name type="scientific">Schaalia radingae</name>
    <dbReference type="NCBI Taxonomy" id="131110"/>
    <lineage>
        <taxon>Bacteria</taxon>
        <taxon>Bacillati</taxon>
        <taxon>Actinomycetota</taxon>
        <taxon>Actinomycetes</taxon>
        <taxon>Actinomycetales</taxon>
        <taxon>Actinomycetaceae</taxon>
        <taxon>Schaalia</taxon>
    </lineage>
</organism>
<feature type="transmembrane region" description="Helical" evidence="7">
    <location>
        <begin position="169"/>
        <end position="192"/>
    </location>
</feature>
<evidence type="ECO:0000259" key="8">
    <source>
        <dbReference type="PROSITE" id="PS50928"/>
    </source>
</evidence>
<feature type="domain" description="ABC transmembrane type-1" evidence="8">
    <location>
        <begin position="80"/>
        <end position="297"/>
    </location>
</feature>
<feature type="transmembrane region" description="Helical" evidence="7">
    <location>
        <begin position="84"/>
        <end position="106"/>
    </location>
</feature>
<comment type="subcellular location">
    <subcellularLocation>
        <location evidence="1 7">Cell membrane</location>
        <topology evidence="1 7">Multi-pass membrane protein</topology>
    </subcellularLocation>
</comment>
<feature type="transmembrane region" description="Helical" evidence="7">
    <location>
        <begin position="118"/>
        <end position="139"/>
    </location>
</feature>
<dbReference type="RefSeq" id="WP_082628613.1">
    <property type="nucleotide sequence ID" value="NZ_LT629792.1"/>
</dbReference>
<evidence type="ECO:0000256" key="2">
    <source>
        <dbReference type="ARBA" id="ARBA00022448"/>
    </source>
</evidence>